<evidence type="ECO:0000256" key="1">
    <source>
        <dbReference type="SAM" id="MobiDB-lite"/>
    </source>
</evidence>
<protein>
    <submittedName>
        <fullName evidence="3">Nuclear transcription factor Y subunit</fullName>
    </submittedName>
</protein>
<feature type="region of interest" description="Disordered" evidence="1">
    <location>
        <begin position="42"/>
        <end position="75"/>
    </location>
</feature>
<reference evidence="2" key="1">
    <citation type="journal article" date="2013" name="Genetics">
        <title>The draft genome and transcriptome of Panagrellus redivivus are shaped by the harsh demands of a free-living lifestyle.</title>
        <authorList>
            <person name="Srinivasan J."/>
            <person name="Dillman A.R."/>
            <person name="Macchietto M.G."/>
            <person name="Heikkinen L."/>
            <person name="Lakso M."/>
            <person name="Fracchia K.M."/>
            <person name="Antoshechkin I."/>
            <person name="Mortazavi A."/>
            <person name="Wong G."/>
            <person name="Sternberg P.W."/>
        </authorList>
    </citation>
    <scope>NUCLEOTIDE SEQUENCE [LARGE SCALE GENOMIC DNA]</scope>
    <source>
        <strain evidence="2">MT8872</strain>
    </source>
</reference>
<sequence length="114" mass="12250">MEASPVALYATPWSPLDGSLLSAEEGGHMQLHEANIDDWQQRRRKALRSARRDAYMPSSSPAPSRAPHSVAGKQDAKCASLLDGTAKKASFSPMASFGDGCVGGYMHLFTEKTP</sequence>
<dbReference type="WBParaSite" id="Pan_g13445.t1">
    <property type="protein sequence ID" value="Pan_g13445.t1"/>
    <property type="gene ID" value="Pan_g13445"/>
</dbReference>
<name>A0A7E4ZRV7_PANRE</name>
<proteinExistence type="predicted"/>
<organism evidence="2 3">
    <name type="scientific">Panagrellus redivivus</name>
    <name type="common">Microworm</name>
    <dbReference type="NCBI Taxonomy" id="6233"/>
    <lineage>
        <taxon>Eukaryota</taxon>
        <taxon>Metazoa</taxon>
        <taxon>Ecdysozoa</taxon>
        <taxon>Nematoda</taxon>
        <taxon>Chromadorea</taxon>
        <taxon>Rhabditida</taxon>
        <taxon>Tylenchina</taxon>
        <taxon>Panagrolaimomorpha</taxon>
        <taxon>Panagrolaimoidea</taxon>
        <taxon>Panagrolaimidae</taxon>
        <taxon>Panagrellus</taxon>
    </lineage>
</organism>
<evidence type="ECO:0000313" key="3">
    <source>
        <dbReference type="WBParaSite" id="Pan_g13445.t1"/>
    </source>
</evidence>
<accession>A0A7E4ZRV7</accession>
<dbReference type="AlphaFoldDB" id="A0A7E4ZRV7"/>
<dbReference type="Proteomes" id="UP000492821">
    <property type="component" value="Unassembled WGS sequence"/>
</dbReference>
<reference evidence="3" key="2">
    <citation type="submission" date="2020-10" db="UniProtKB">
        <authorList>
            <consortium name="WormBaseParasite"/>
        </authorList>
    </citation>
    <scope>IDENTIFICATION</scope>
</reference>
<feature type="compositionally biased region" description="Low complexity" evidence="1">
    <location>
        <begin position="55"/>
        <end position="71"/>
    </location>
</feature>
<evidence type="ECO:0000313" key="2">
    <source>
        <dbReference type="Proteomes" id="UP000492821"/>
    </source>
</evidence>
<keyword evidence="2" id="KW-1185">Reference proteome</keyword>